<organism evidence="2 3">
    <name type="scientific">Aspergillus sclerotialis</name>
    <dbReference type="NCBI Taxonomy" id="2070753"/>
    <lineage>
        <taxon>Eukaryota</taxon>
        <taxon>Fungi</taxon>
        <taxon>Dikarya</taxon>
        <taxon>Ascomycota</taxon>
        <taxon>Pezizomycotina</taxon>
        <taxon>Eurotiomycetes</taxon>
        <taxon>Eurotiomycetidae</taxon>
        <taxon>Eurotiales</taxon>
        <taxon>Aspergillaceae</taxon>
        <taxon>Aspergillus</taxon>
        <taxon>Aspergillus subgen. Polypaecilum</taxon>
    </lineage>
</organism>
<evidence type="ECO:0000256" key="1">
    <source>
        <dbReference type="SAM" id="MobiDB-lite"/>
    </source>
</evidence>
<proteinExistence type="predicted"/>
<name>A0A3A2ZF04_9EURO</name>
<keyword evidence="3" id="KW-1185">Reference proteome</keyword>
<evidence type="ECO:0000313" key="2">
    <source>
        <dbReference type="EMBL" id="RJE17904.1"/>
    </source>
</evidence>
<feature type="region of interest" description="Disordered" evidence="1">
    <location>
        <begin position="1"/>
        <end position="76"/>
    </location>
</feature>
<accession>A0A3A2ZF04</accession>
<dbReference type="EMBL" id="MVGC01000675">
    <property type="protein sequence ID" value="RJE17904.1"/>
    <property type="molecule type" value="Genomic_DNA"/>
</dbReference>
<gene>
    <name evidence="2" type="ORF">PHISCL_09759</name>
</gene>
<dbReference type="AlphaFoldDB" id="A0A3A2ZF04"/>
<evidence type="ECO:0000313" key="3">
    <source>
        <dbReference type="Proteomes" id="UP000266188"/>
    </source>
</evidence>
<dbReference type="Proteomes" id="UP000266188">
    <property type="component" value="Unassembled WGS sequence"/>
</dbReference>
<comment type="caution">
    <text evidence="2">The sequence shown here is derived from an EMBL/GenBank/DDBJ whole genome shotgun (WGS) entry which is preliminary data.</text>
</comment>
<feature type="region of interest" description="Disordered" evidence="1">
    <location>
        <begin position="180"/>
        <end position="216"/>
    </location>
</feature>
<reference evidence="3" key="1">
    <citation type="submission" date="2017-02" db="EMBL/GenBank/DDBJ databases">
        <authorList>
            <person name="Tafer H."/>
            <person name="Lopandic K."/>
        </authorList>
    </citation>
    <scope>NUCLEOTIDE SEQUENCE [LARGE SCALE GENOMIC DNA]</scope>
    <source>
        <strain evidence="3">CBS 366.77</strain>
    </source>
</reference>
<sequence>MDNQDHPPLYLSDEITQSPNQSPQTPPVNGPTGGNVFNGIGSQRPLAPSPVNSEEDETSDAGSLRQPSSQGEASPVPAGPSWVYFAEVVLWLWLTTMLALSPITRTLLPLVPVILHLVMHPHLITCYEIPENARNEVRNVLRYTEGGTLSNEIDRERYREEHRRAERMVRRGYRETIRRRRELEGSTLPRSRRPGIPPQQGRRDDDEDEDGPAAGVFHNCTFNFNTFNLGTIRSSQTRS</sequence>
<protein>
    <submittedName>
        <fullName evidence="2">Uncharacterized protein</fullName>
    </submittedName>
</protein>